<comment type="similarity">
    <text evidence="1 8">Belongs to the SOS response-associated peptidase family.</text>
</comment>
<accession>A0AA42I6F0</accession>
<evidence type="ECO:0000256" key="7">
    <source>
        <dbReference type="ARBA" id="ARBA00023239"/>
    </source>
</evidence>
<evidence type="ECO:0000256" key="8">
    <source>
        <dbReference type="RuleBase" id="RU364100"/>
    </source>
</evidence>
<dbReference type="GO" id="GO:0106300">
    <property type="term" value="P:protein-DNA covalent cross-linking repair"/>
    <property type="evidence" value="ECO:0007669"/>
    <property type="project" value="InterPro"/>
</dbReference>
<keyword evidence="3" id="KW-0227">DNA damage</keyword>
<reference evidence="9" key="1">
    <citation type="submission" date="2022-09" db="EMBL/GenBank/DDBJ databases">
        <title>Intensive care unit water sources are persistently colonized with multi-drug resistant bacteria and are the site of extensive horizontal gene transfer of antibiotic resistance genes.</title>
        <authorList>
            <person name="Diorio-Toth L."/>
        </authorList>
    </citation>
    <scope>NUCLEOTIDE SEQUENCE</scope>
    <source>
        <strain evidence="9">GD04005</strain>
    </source>
</reference>
<keyword evidence="6" id="KW-0238">DNA-binding</keyword>
<keyword evidence="5" id="KW-0190">Covalent protein-DNA linkage</keyword>
<evidence type="ECO:0000313" key="9">
    <source>
        <dbReference type="EMBL" id="MDH0562997.1"/>
    </source>
</evidence>
<proteinExistence type="inferred from homology"/>
<evidence type="ECO:0000256" key="1">
    <source>
        <dbReference type="ARBA" id="ARBA00008136"/>
    </source>
</evidence>
<dbReference type="Gene3D" id="3.90.1680.10">
    <property type="entry name" value="SOS response associated peptidase-like"/>
    <property type="match status" value="1"/>
</dbReference>
<organism evidence="9 10">
    <name type="scientific">Acinetobacter courvalinii</name>
    <dbReference type="NCBI Taxonomy" id="280147"/>
    <lineage>
        <taxon>Bacteria</taxon>
        <taxon>Pseudomonadati</taxon>
        <taxon>Pseudomonadota</taxon>
        <taxon>Gammaproteobacteria</taxon>
        <taxon>Moraxellales</taxon>
        <taxon>Moraxellaceae</taxon>
        <taxon>Acinetobacter</taxon>
    </lineage>
</organism>
<dbReference type="EMBL" id="JAOEEO010000001">
    <property type="protein sequence ID" value="MDH0562997.1"/>
    <property type="molecule type" value="Genomic_DNA"/>
</dbReference>
<evidence type="ECO:0000313" key="10">
    <source>
        <dbReference type="Proteomes" id="UP001159329"/>
    </source>
</evidence>
<dbReference type="PANTHER" id="PTHR13604">
    <property type="entry name" value="DC12-RELATED"/>
    <property type="match status" value="1"/>
</dbReference>
<dbReference type="Proteomes" id="UP001159329">
    <property type="component" value="Unassembled WGS sequence"/>
</dbReference>
<evidence type="ECO:0000256" key="4">
    <source>
        <dbReference type="ARBA" id="ARBA00022801"/>
    </source>
</evidence>
<dbReference type="AlphaFoldDB" id="A0AA42I6F0"/>
<keyword evidence="4 8" id="KW-0378">Hydrolase</keyword>
<keyword evidence="2 8" id="KW-0645">Protease</keyword>
<comment type="caution">
    <text evidence="9">The sequence shown here is derived from an EMBL/GenBank/DDBJ whole genome shotgun (WGS) entry which is preliminary data.</text>
</comment>
<evidence type="ECO:0000256" key="6">
    <source>
        <dbReference type="ARBA" id="ARBA00023125"/>
    </source>
</evidence>
<dbReference type="PANTHER" id="PTHR13604:SF0">
    <property type="entry name" value="ABASIC SITE PROCESSING PROTEIN HMCES"/>
    <property type="match status" value="1"/>
</dbReference>
<name>A0AA42I6F0_9GAMM</name>
<keyword evidence="7" id="KW-0456">Lyase</keyword>
<dbReference type="EC" id="3.4.-.-" evidence="8"/>
<dbReference type="RefSeq" id="WP_279694617.1">
    <property type="nucleotide sequence ID" value="NZ_JAOEEO010000001.1"/>
</dbReference>
<dbReference type="InterPro" id="IPR036590">
    <property type="entry name" value="SRAP-like"/>
</dbReference>
<dbReference type="InterPro" id="IPR003738">
    <property type="entry name" value="SRAP"/>
</dbReference>
<dbReference type="GO" id="GO:0006508">
    <property type="term" value="P:proteolysis"/>
    <property type="evidence" value="ECO:0007669"/>
    <property type="project" value="UniProtKB-KW"/>
</dbReference>
<dbReference type="GO" id="GO:0003697">
    <property type="term" value="F:single-stranded DNA binding"/>
    <property type="evidence" value="ECO:0007669"/>
    <property type="project" value="InterPro"/>
</dbReference>
<dbReference type="GO" id="GO:0016829">
    <property type="term" value="F:lyase activity"/>
    <property type="evidence" value="ECO:0007669"/>
    <property type="project" value="UniProtKB-KW"/>
</dbReference>
<evidence type="ECO:0000256" key="2">
    <source>
        <dbReference type="ARBA" id="ARBA00022670"/>
    </source>
</evidence>
<dbReference type="Pfam" id="PF02586">
    <property type="entry name" value="SRAP"/>
    <property type="match status" value="1"/>
</dbReference>
<protein>
    <recommendedName>
        <fullName evidence="8">Abasic site processing protein</fullName>
        <ecNumber evidence="8">3.4.-.-</ecNumber>
    </recommendedName>
</protein>
<dbReference type="SUPFAM" id="SSF143081">
    <property type="entry name" value="BB1717-like"/>
    <property type="match status" value="1"/>
</dbReference>
<dbReference type="GO" id="GO:0008233">
    <property type="term" value="F:peptidase activity"/>
    <property type="evidence" value="ECO:0007669"/>
    <property type="project" value="UniProtKB-KW"/>
</dbReference>
<evidence type="ECO:0000256" key="3">
    <source>
        <dbReference type="ARBA" id="ARBA00022763"/>
    </source>
</evidence>
<evidence type="ECO:0000256" key="5">
    <source>
        <dbReference type="ARBA" id="ARBA00023124"/>
    </source>
</evidence>
<sequence length="213" mass="24745">MCANYRPLHKSRAHLLDLFEPTFDYKMDIYPGDSSPILISSNEKVQWRSARFGLIPFWAEDLKLSQHTYNARAETVAEKNSFRHAWKKNQFALVPVDAIFEPKYIDGKAHWYAIYRQDKKPFTVAALYGHASVDGQEILSMTMLTINADTHPLMKQFHSPEHEKRSVVIIPEGHRLDWLNTQHAQAVELIREFSADEFTAAPKHQIDNFFFPD</sequence>
<gene>
    <name evidence="9" type="ORF">N7644_04785</name>
</gene>